<name>A0A1I5KCI5_9GAMM</name>
<dbReference type="Pfam" id="PF00990">
    <property type="entry name" value="GGDEF"/>
    <property type="match status" value="1"/>
</dbReference>
<dbReference type="Proteomes" id="UP000182692">
    <property type="component" value="Unassembled WGS sequence"/>
</dbReference>
<dbReference type="EC" id="2.7.7.65" evidence="1"/>
<dbReference type="SMART" id="SM00267">
    <property type="entry name" value="GGDEF"/>
    <property type="match status" value="1"/>
</dbReference>
<evidence type="ECO:0000256" key="3">
    <source>
        <dbReference type="SAM" id="Phobius"/>
    </source>
</evidence>
<accession>A0A1I5KCI5</accession>
<dbReference type="InterPro" id="IPR043128">
    <property type="entry name" value="Rev_trsase/Diguanyl_cyclase"/>
</dbReference>
<dbReference type="Gene3D" id="3.40.50.2300">
    <property type="match status" value="2"/>
</dbReference>
<dbReference type="RefSeq" id="WP_017016825.1">
    <property type="nucleotide sequence ID" value="NZ_FOWR01000003.1"/>
</dbReference>
<dbReference type="OrthoDB" id="9812260at2"/>
<feature type="signal peptide" evidence="4">
    <location>
        <begin position="1"/>
        <end position="38"/>
    </location>
</feature>
<dbReference type="InterPro" id="IPR000160">
    <property type="entry name" value="GGDEF_dom"/>
</dbReference>
<keyword evidence="3" id="KW-1133">Transmembrane helix</keyword>
<dbReference type="EMBL" id="FOWR01000003">
    <property type="protein sequence ID" value="SFO82306.1"/>
    <property type="molecule type" value="Genomic_DNA"/>
</dbReference>
<evidence type="ECO:0000313" key="6">
    <source>
        <dbReference type="EMBL" id="SFO82306.1"/>
    </source>
</evidence>
<keyword evidence="4" id="KW-0732">Signal</keyword>
<feature type="chain" id="PRO_5010371413" description="diguanylate cyclase" evidence="4">
    <location>
        <begin position="39"/>
        <end position="612"/>
    </location>
</feature>
<proteinExistence type="predicted"/>
<dbReference type="PANTHER" id="PTHR45138:SF9">
    <property type="entry name" value="DIGUANYLATE CYCLASE DGCM-RELATED"/>
    <property type="match status" value="1"/>
</dbReference>
<evidence type="ECO:0000256" key="4">
    <source>
        <dbReference type="SAM" id="SignalP"/>
    </source>
</evidence>
<dbReference type="PROSITE" id="PS50887">
    <property type="entry name" value="GGDEF"/>
    <property type="match status" value="1"/>
</dbReference>
<dbReference type="GO" id="GO:0005886">
    <property type="term" value="C:plasma membrane"/>
    <property type="evidence" value="ECO:0007669"/>
    <property type="project" value="TreeGrafter"/>
</dbReference>
<comment type="catalytic activity">
    <reaction evidence="2">
        <text>2 GTP = 3',3'-c-di-GMP + 2 diphosphate</text>
        <dbReference type="Rhea" id="RHEA:24898"/>
        <dbReference type="ChEBI" id="CHEBI:33019"/>
        <dbReference type="ChEBI" id="CHEBI:37565"/>
        <dbReference type="ChEBI" id="CHEBI:58805"/>
        <dbReference type="EC" id="2.7.7.65"/>
    </reaction>
</comment>
<organism evidence="6 7">
    <name type="scientific">Enterovibrio norvegicus DSM 15893</name>
    <dbReference type="NCBI Taxonomy" id="1121869"/>
    <lineage>
        <taxon>Bacteria</taxon>
        <taxon>Pseudomonadati</taxon>
        <taxon>Pseudomonadota</taxon>
        <taxon>Gammaproteobacteria</taxon>
        <taxon>Vibrionales</taxon>
        <taxon>Vibrionaceae</taxon>
        <taxon>Enterovibrio</taxon>
    </lineage>
</organism>
<dbReference type="STRING" id="1121869.SAMN03084138_00559"/>
<reference evidence="6 7" key="1">
    <citation type="submission" date="2016-10" db="EMBL/GenBank/DDBJ databases">
        <authorList>
            <person name="de Groot N.N."/>
        </authorList>
    </citation>
    <scope>NUCLEOTIDE SEQUENCE [LARGE SCALE GENOMIC DNA]</scope>
    <source>
        <strain evidence="6 7">DSM 15893</strain>
    </source>
</reference>
<evidence type="ECO:0000256" key="1">
    <source>
        <dbReference type="ARBA" id="ARBA00012528"/>
    </source>
</evidence>
<dbReference type="GeneID" id="35872779"/>
<feature type="transmembrane region" description="Helical" evidence="3">
    <location>
        <begin position="375"/>
        <end position="395"/>
    </location>
</feature>
<dbReference type="GO" id="GO:0052621">
    <property type="term" value="F:diguanylate cyclase activity"/>
    <property type="evidence" value="ECO:0007669"/>
    <property type="project" value="UniProtKB-EC"/>
</dbReference>
<sequence length="612" mass="67243">MKTLFKKWVARTPYFFRACNARGLLLSIVALSPFNAYANTPSPSDNKHVLYINSYHQGYAWSDDIEKGLRDTFAATRGTIEVSTIYLDSQRYTQEALTTLTADMVALKQNEKLIDLIVVSDAPAIEFALDNQTYLFSRKPIVATSIGDYPSIEKTSDSSITGISALADYKAPIDLALSLHPNTQSIVFVGSKKAQHNQRLLDTIQVDVIPRLSDYAVKTLVDEPLSSLQSTLDAQPSNTLVFLLSDTFLINAELDGLNSATYSPAETARIVSSMTNLPVYSYWHAHLGHGIIGGQFATGFSQGKAAAQLAVSLLENQFLTGSISTEDYPFKPAPAALFFDAEMTAKHGISTASLPNGARIINPPTPIWQVYKTEVLVTLIVVFALISAVLGFFLLTRRQNDTIHHISDENSELNHALDVNKETLDIVEHQLEEVTTVDPLTGLSNDKHFNNMLDKELKRATRYKTSLTLLLLTFDDYSDFVGVYGESNAEKQLAKMGKMIATSCQRSSDLLAYRGKGSFAIILPHTTCDNALIVCEKLHDQLKKEALPFDQSQTGMMTISIGVSSMEGNEQNVFPDSMLSLSKAMCEEAQKYGGNVTRSALISTDIAPNTSE</sequence>
<keyword evidence="3" id="KW-0472">Membrane</keyword>
<dbReference type="Gene3D" id="3.30.70.270">
    <property type="match status" value="1"/>
</dbReference>
<dbReference type="InterPro" id="IPR050469">
    <property type="entry name" value="Diguanylate_Cyclase"/>
</dbReference>
<dbReference type="AlphaFoldDB" id="A0A1I5KCI5"/>
<dbReference type="GO" id="GO:1902201">
    <property type="term" value="P:negative regulation of bacterial-type flagellum-dependent cell motility"/>
    <property type="evidence" value="ECO:0007669"/>
    <property type="project" value="TreeGrafter"/>
</dbReference>
<feature type="domain" description="GGDEF" evidence="5">
    <location>
        <begin position="465"/>
        <end position="602"/>
    </location>
</feature>
<protein>
    <recommendedName>
        <fullName evidence="1">diguanylate cyclase</fullName>
        <ecNumber evidence="1">2.7.7.65</ecNumber>
    </recommendedName>
</protein>
<dbReference type="SUPFAM" id="SSF55073">
    <property type="entry name" value="Nucleotide cyclase"/>
    <property type="match status" value="1"/>
</dbReference>
<keyword evidence="3" id="KW-0812">Transmembrane</keyword>
<dbReference type="NCBIfam" id="TIGR00254">
    <property type="entry name" value="GGDEF"/>
    <property type="match status" value="1"/>
</dbReference>
<evidence type="ECO:0000259" key="5">
    <source>
        <dbReference type="PROSITE" id="PS50887"/>
    </source>
</evidence>
<dbReference type="PANTHER" id="PTHR45138">
    <property type="entry name" value="REGULATORY COMPONENTS OF SENSORY TRANSDUCTION SYSTEM"/>
    <property type="match status" value="1"/>
</dbReference>
<evidence type="ECO:0000256" key="2">
    <source>
        <dbReference type="ARBA" id="ARBA00034247"/>
    </source>
</evidence>
<evidence type="ECO:0000313" key="7">
    <source>
        <dbReference type="Proteomes" id="UP000182692"/>
    </source>
</evidence>
<gene>
    <name evidence="6" type="ORF">SAMN03084138_00559</name>
</gene>
<dbReference type="GO" id="GO:0043709">
    <property type="term" value="P:cell adhesion involved in single-species biofilm formation"/>
    <property type="evidence" value="ECO:0007669"/>
    <property type="project" value="TreeGrafter"/>
</dbReference>
<dbReference type="InterPro" id="IPR029787">
    <property type="entry name" value="Nucleotide_cyclase"/>
</dbReference>